<evidence type="ECO:0000313" key="6">
    <source>
        <dbReference type="Proteomes" id="UP000309848"/>
    </source>
</evidence>
<dbReference type="SUPFAM" id="SSF46894">
    <property type="entry name" value="C-terminal effector domain of the bipartite response regulators"/>
    <property type="match status" value="1"/>
</dbReference>
<dbReference type="EMBL" id="SRXU01000004">
    <property type="protein sequence ID" value="TGX42533.1"/>
    <property type="molecule type" value="Genomic_DNA"/>
</dbReference>
<feature type="non-terminal residue" evidence="5">
    <location>
        <position position="278"/>
    </location>
</feature>
<protein>
    <submittedName>
        <fullName evidence="5">Transcriptional regulator</fullName>
    </submittedName>
</protein>
<feature type="DNA-binding region" description="OmpR/PhoB-type" evidence="2">
    <location>
        <begin position="3"/>
        <end position="101"/>
    </location>
</feature>
<dbReference type="AlphaFoldDB" id="A0A4S1WIL6"/>
<dbReference type="OrthoDB" id="54411at2"/>
<dbReference type="GO" id="GO:0006355">
    <property type="term" value="P:regulation of DNA-templated transcription"/>
    <property type="evidence" value="ECO:0007669"/>
    <property type="project" value="InterPro"/>
</dbReference>
<dbReference type="InterPro" id="IPR016032">
    <property type="entry name" value="Sig_transdc_resp-reg_C-effctor"/>
</dbReference>
<accession>A0A4S1WIL6</accession>
<dbReference type="Proteomes" id="UP000309848">
    <property type="component" value="Unassembled WGS sequence"/>
</dbReference>
<dbReference type="PROSITE" id="PS51755">
    <property type="entry name" value="OMPR_PHOB"/>
    <property type="match status" value="1"/>
</dbReference>
<dbReference type="SMART" id="SM00862">
    <property type="entry name" value="Trans_reg_C"/>
    <property type="match status" value="1"/>
</dbReference>
<gene>
    <name evidence="5" type="ORF">E5A74_11910</name>
</gene>
<feature type="transmembrane region" description="Helical" evidence="3">
    <location>
        <begin position="127"/>
        <end position="152"/>
    </location>
</feature>
<keyword evidence="6" id="KW-1185">Reference proteome</keyword>
<dbReference type="Pfam" id="PF00486">
    <property type="entry name" value="Trans_reg_C"/>
    <property type="match status" value="1"/>
</dbReference>
<keyword evidence="3" id="KW-0472">Membrane</keyword>
<keyword evidence="1 2" id="KW-0238">DNA-binding</keyword>
<dbReference type="InterPro" id="IPR036388">
    <property type="entry name" value="WH-like_DNA-bd_sf"/>
</dbReference>
<feature type="transmembrane region" description="Helical" evidence="3">
    <location>
        <begin position="164"/>
        <end position="189"/>
    </location>
</feature>
<comment type="caution">
    <text evidence="5">The sequence shown here is derived from an EMBL/GenBank/DDBJ whole genome shotgun (WGS) entry which is preliminary data.</text>
</comment>
<sequence length="278" mass="28446">MTDASYRFERFILDADDRQLRRDGAPVDLNSRYLDALLLLVGAEGRLVSKDRFLDEVWRGVPVTDEALTQCIKTLRRQLGDDATRPRFIETVPKHGYRFVATVEAGPDTPTAPMAPAAAVPGRSRRVLLLGGAGTAGAGVAGMLGGLFYGFAAAAQPVAQGMGAVSVLLVLLIVTIAIGLAGGAGVAFGIAAAERATARRWLWSILGGAAGGLVVGAIVKLIGLDAFELLLGQSPGDFTGAPEGALLGGAVGLGYWLAGRETGPGTLGRGAALAALAG</sequence>
<dbReference type="Gene3D" id="1.10.10.10">
    <property type="entry name" value="Winged helix-like DNA-binding domain superfamily/Winged helix DNA-binding domain"/>
    <property type="match status" value="1"/>
</dbReference>
<evidence type="ECO:0000259" key="4">
    <source>
        <dbReference type="PROSITE" id="PS51755"/>
    </source>
</evidence>
<dbReference type="GO" id="GO:0000160">
    <property type="term" value="P:phosphorelay signal transduction system"/>
    <property type="evidence" value="ECO:0007669"/>
    <property type="project" value="InterPro"/>
</dbReference>
<evidence type="ECO:0000256" key="1">
    <source>
        <dbReference type="ARBA" id="ARBA00023125"/>
    </source>
</evidence>
<name>A0A4S1WIL6_9SPHN</name>
<dbReference type="CDD" id="cd00383">
    <property type="entry name" value="trans_reg_C"/>
    <property type="match status" value="1"/>
</dbReference>
<proteinExistence type="predicted"/>
<keyword evidence="3" id="KW-1133">Transmembrane helix</keyword>
<reference evidence="5 6" key="1">
    <citation type="submission" date="2019-04" db="EMBL/GenBank/DDBJ databases">
        <title>Sphingomonas psychrotolerans sp. nov., isolated from soil in the Tianshan Mountains, Xinjiang, China.</title>
        <authorList>
            <person name="Luo Y."/>
            <person name="Sheng H."/>
        </authorList>
    </citation>
    <scope>NUCLEOTIDE SEQUENCE [LARGE SCALE GENOMIC DNA]</scope>
    <source>
        <strain evidence="5 6">KIS18-15</strain>
    </source>
</reference>
<dbReference type="InterPro" id="IPR001867">
    <property type="entry name" value="OmpR/PhoB-type_DNA-bd"/>
</dbReference>
<feature type="domain" description="OmpR/PhoB-type" evidence="4">
    <location>
        <begin position="3"/>
        <end position="101"/>
    </location>
</feature>
<dbReference type="GO" id="GO:0003677">
    <property type="term" value="F:DNA binding"/>
    <property type="evidence" value="ECO:0007669"/>
    <property type="project" value="UniProtKB-UniRule"/>
</dbReference>
<evidence type="ECO:0000313" key="5">
    <source>
        <dbReference type="EMBL" id="TGX42533.1"/>
    </source>
</evidence>
<dbReference type="RefSeq" id="WP_135985141.1">
    <property type="nucleotide sequence ID" value="NZ_SRXU01000004.1"/>
</dbReference>
<evidence type="ECO:0000256" key="2">
    <source>
        <dbReference type="PROSITE-ProRule" id="PRU01091"/>
    </source>
</evidence>
<evidence type="ECO:0000256" key="3">
    <source>
        <dbReference type="SAM" id="Phobius"/>
    </source>
</evidence>
<organism evidence="5 6">
    <name type="scientific">Sphingomonas naasensis</name>
    <dbReference type="NCBI Taxonomy" id="1344951"/>
    <lineage>
        <taxon>Bacteria</taxon>
        <taxon>Pseudomonadati</taxon>
        <taxon>Pseudomonadota</taxon>
        <taxon>Alphaproteobacteria</taxon>
        <taxon>Sphingomonadales</taxon>
        <taxon>Sphingomonadaceae</taxon>
        <taxon>Sphingomonas</taxon>
    </lineage>
</organism>
<feature type="transmembrane region" description="Helical" evidence="3">
    <location>
        <begin position="201"/>
        <end position="222"/>
    </location>
</feature>
<keyword evidence="3" id="KW-0812">Transmembrane</keyword>